<accession>A0A5C6TXX7</accession>
<keyword evidence="2" id="KW-0812">Transmembrane</keyword>
<comment type="caution">
    <text evidence="3">The sequence shown here is derived from an EMBL/GenBank/DDBJ whole genome shotgun (WGS) entry which is preliminary data.</text>
</comment>
<organism evidence="3 4">
    <name type="scientific">Piscinibacter aquaticus</name>
    <dbReference type="NCBI Taxonomy" id="392597"/>
    <lineage>
        <taxon>Bacteria</taxon>
        <taxon>Pseudomonadati</taxon>
        <taxon>Pseudomonadota</taxon>
        <taxon>Betaproteobacteria</taxon>
        <taxon>Burkholderiales</taxon>
        <taxon>Sphaerotilaceae</taxon>
        <taxon>Piscinibacter</taxon>
    </lineage>
</organism>
<keyword evidence="4" id="KW-1185">Reference proteome</keyword>
<name>A0A5C6TXX7_9BURK</name>
<feature type="region of interest" description="Disordered" evidence="1">
    <location>
        <begin position="34"/>
        <end position="74"/>
    </location>
</feature>
<dbReference type="EMBL" id="VOPW01000001">
    <property type="protein sequence ID" value="TXC65307.1"/>
    <property type="molecule type" value="Genomic_DNA"/>
</dbReference>
<evidence type="ECO:0000256" key="1">
    <source>
        <dbReference type="SAM" id="MobiDB-lite"/>
    </source>
</evidence>
<proteinExistence type="predicted"/>
<reference evidence="3 4" key="1">
    <citation type="submission" date="2019-08" db="EMBL/GenBank/DDBJ databases">
        <authorList>
            <person name="Khan S.A."/>
            <person name="Jeon C.O."/>
            <person name="Jeong S.E."/>
        </authorList>
    </citation>
    <scope>NUCLEOTIDE SEQUENCE [LARGE SCALE GENOMIC DNA]</scope>
    <source>
        <strain evidence="4">IMCC1728</strain>
    </source>
</reference>
<evidence type="ECO:0000313" key="4">
    <source>
        <dbReference type="Proteomes" id="UP000321832"/>
    </source>
</evidence>
<sequence length="74" mass="7767">MTAFFVVVGAVIAWLLVDWGLGWWRSRRPEAVDPWHGQGPGSTIHSDGFADTLPPHEAADAPTGSAGASARAPS</sequence>
<feature type="transmembrane region" description="Helical" evidence="2">
    <location>
        <begin position="6"/>
        <end position="24"/>
    </location>
</feature>
<dbReference type="Proteomes" id="UP000321832">
    <property type="component" value="Unassembled WGS sequence"/>
</dbReference>
<keyword evidence="2" id="KW-0472">Membrane</keyword>
<evidence type="ECO:0000256" key="2">
    <source>
        <dbReference type="SAM" id="Phobius"/>
    </source>
</evidence>
<gene>
    <name evidence="3" type="ORF">FSC37_01860</name>
</gene>
<dbReference type="AlphaFoldDB" id="A0A5C6TXX7"/>
<evidence type="ECO:0000313" key="3">
    <source>
        <dbReference type="EMBL" id="TXC65307.1"/>
    </source>
</evidence>
<protein>
    <submittedName>
        <fullName evidence="3">Uncharacterized protein</fullName>
    </submittedName>
</protein>
<keyword evidence="2" id="KW-1133">Transmembrane helix</keyword>